<keyword evidence="2" id="KW-0813">Transport</keyword>
<dbReference type="InterPro" id="IPR017871">
    <property type="entry name" value="ABC_transporter-like_CS"/>
</dbReference>
<dbReference type="GO" id="GO:0016887">
    <property type="term" value="F:ATP hydrolysis activity"/>
    <property type="evidence" value="ECO:0007669"/>
    <property type="project" value="InterPro"/>
</dbReference>
<evidence type="ECO:0000256" key="4">
    <source>
        <dbReference type="ARBA" id="ARBA00022840"/>
    </source>
</evidence>
<evidence type="ECO:0000256" key="3">
    <source>
        <dbReference type="ARBA" id="ARBA00022741"/>
    </source>
</evidence>
<gene>
    <name evidence="6" type="ORF">RUMHYD_01840</name>
</gene>
<dbReference type="RefSeq" id="WP_005948688.1">
    <property type="nucleotide sequence ID" value="NZ_CP136423.1"/>
</dbReference>
<comment type="similarity">
    <text evidence="1">Belongs to the ABC transporter superfamily.</text>
</comment>
<accession>C0CLW7</accession>
<dbReference type="Pfam" id="PF00005">
    <property type="entry name" value="ABC_tran"/>
    <property type="match status" value="1"/>
</dbReference>
<sequence length="308" mass="34996">MKSVVLETQALTKFYRKTAVLEQVNLRLEQGKIYGFVGQNGAGKTTFLRLITGLAFPSSGKLALWGESATEKLQEQRKRIGSMIESPALFPNLTAWQNLEVQRILRGVPDKESIDRTLKLVGLEKSQKKVRNFSLGMKQRLGIAMALLNTPEFLILDEPVNGLDPDGIVKIRRLLKTLNQEYGMTILISSHILEELYQTATEFIFIDRGRIVEEISVRALNEHCKRYISIRTTDTQGAILAIEERLLTDHFRMMPDNEIRLYDYLDNMEKVAKALAEAQILVTGLSITGGTLEDYFLTKVGENRWQTF</sequence>
<evidence type="ECO:0000256" key="2">
    <source>
        <dbReference type="ARBA" id="ARBA00022448"/>
    </source>
</evidence>
<dbReference type="SMART" id="SM00382">
    <property type="entry name" value="AAA"/>
    <property type="match status" value="1"/>
</dbReference>
<dbReference type="InterPro" id="IPR003439">
    <property type="entry name" value="ABC_transporter-like_ATP-bd"/>
</dbReference>
<dbReference type="GeneID" id="86822143"/>
<dbReference type="Gene3D" id="3.40.50.300">
    <property type="entry name" value="P-loop containing nucleotide triphosphate hydrolases"/>
    <property type="match status" value="1"/>
</dbReference>
<dbReference type="InterPro" id="IPR003593">
    <property type="entry name" value="AAA+_ATPase"/>
</dbReference>
<proteinExistence type="inferred from homology"/>
<dbReference type="PROSITE" id="PS50893">
    <property type="entry name" value="ABC_TRANSPORTER_2"/>
    <property type="match status" value="1"/>
</dbReference>
<dbReference type="HOGENOM" id="CLU_000604_1_2_9"/>
<dbReference type="InterPro" id="IPR027417">
    <property type="entry name" value="P-loop_NTPase"/>
</dbReference>
<dbReference type="PATRIC" id="fig|476272.21.peg.2220"/>
<name>C0CLW7_BLAHS</name>
<evidence type="ECO:0000256" key="1">
    <source>
        <dbReference type="ARBA" id="ARBA00005417"/>
    </source>
</evidence>
<dbReference type="AlphaFoldDB" id="C0CLW7"/>
<dbReference type="GO" id="GO:0005524">
    <property type="term" value="F:ATP binding"/>
    <property type="evidence" value="ECO:0007669"/>
    <property type="project" value="UniProtKB-KW"/>
</dbReference>
<keyword evidence="7" id="KW-1185">Reference proteome</keyword>
<keyword evidence="3" id="KW-0547">Nucleotide-binding</keyword>
<dbReference type="PANTHER" id="PTHR43335:SF8">
    <property type="entry name" value="ABC TRANSPORTER, ATP-BINDING PROTEIN"/>
    <property type="match status" value="1"/>
</dbReference>
<dbReference type="PROSITE" id="PS00211">
    <property type="entry name" value="ABC_TRANSPORTER_1"/>
    <property type="match status" value="1"/>
</dbReference>
<reference evidence="6 7" key="1">
    <citation type="submission" date="2009-01" db="EMBL/GenBank/DDBJ databases">
        <authorList>
            <person name="Fulton L."/>
            <person name="Clifton S."/>
            <person name="Fulton B."/>
            <person name="Xu J."/>
            <person name="Minx P."/>
            <person name="Pepin K.H."/>
            <person name="Johnson M."/>
            <person name="Bhonagiri V."/>
            <person name="Nash W.E."/>
            <person name="Mardis E.R."/>
            <person name="Wilson R.K."/>
        </authorList>
    </citation>
    <scope>NUCLEOTIDE SEQUENCE [LARGE SCALE GENOMIC DNA]</scope>
    <source>
        <strain evidence="7">DSM 10507 / JCM 14656 / S5a33</strain>
    </source>
</reference>
<evidence type="ECO:0000259" key="5">
    <source>
        <dbReference type="PROSITE" id="PS50893"/>
    </source>
</evidence>
<dbReference type="Proteomes" id="UP000003100">
    <property type="component" value="Unassembled WGS sequence"/>
</dbReference>
<dbReference type="PANTHER" id="PTHR43335">
    <property type="entry name" value="ABC TRANSPORTER, ATP-BINDING PROTEIN"/>
    <property type="match status" value="1"/>
</dbReference>
<evidence type="ECO:0000313" key="6">
    <source>
        <dbReference type="EMBL" id="EEG49238.1"/>
    </source>
</evidence>
<feature type="domain" description="ABC transporter" evidence="5">
    <location>
        <begin position="6"/>
        <end position="233"/>
    </location>
</feature>
<dbReference type="EMBL" id="ACBZ01000096">
    <property type="protein sequence ID" value="EEG49238.1"/>
    <property type="molecule type" value="Genomic_DNA"/>
</dbReference>
<organism evidence="6 7">
    <name type="scientific">Blautia hydrogenotrophica (strain DSM 10507 / JCM 14656 / S5a33)</name>
    <name type="common">Ruminococcus hydrogenotrophicus</name>
    <dbReference type="NCBI Taxonomy" id="476272"/>
    <lineage>
        <taxon>Bacteria</taxon>
        <taxon>Bacillati</taxon>
        <taxon>Bacillota</taxon>
        <taxon>Clostridia</taxon>
        <taxon>Lachnospirales</taxon>
        <taxon>Lachnospiraceae</taxon>
        <taxon>Blautia</taxon>
    </lineage>
</organism>
<evidence type="ECO:0000313" key="7">
    <source>
        <dbReference type="Proteomes" id="UP000003100"/>
    </source>
</evidence>
<keyword evidence="4" id="KW-0067">ATP-binding</keyword>
<dbReference type="SUPFAM" id="SSF52540">
    <property type="entry name" value="P-loop containing nucleoside triphosphate hydrolases"/>
    <property type="match status" value="1"/>
</dbReference>
<protein>
    <recommendedName>
        <fullName evidence="5">ABC transporter domain-containing protein</fullName>
    </recommendedName>
</protein>
<reference evidence="6 7" key="2">
    <citation type="submission" date="2009-02" db="EMBL/GenBank/DDBJ databases">
        <title>Draft genome sequence of Blautia hydrogenotrophica DSM 10507 (Ruminococcus hydrogenotrophicus DSM 10507).</title>
        <authorList>
            <person name="Sudarsanam P."/>
            <person name="Ley R."/>
            <person name="Guruge J."/>
            <person name="Turnbaugh P.J."/>
            <person name="Mahowald M."/>
            <person name="Liep D."/>
            <person name="Gordon J."/>
        </authorList>
    </citation>
    <scope>NUCLEOTIDE SEQUENCE [LARGE SCALE GENOMIC DNA]</scope>
    <source>
        <strain evidence="7">DSM 10507 / JCM 14656 / S5a33</strain>
    </source>
</reference>
<dbReference type="eggNOG" id="COG1131">
    <property type="taxonomic scope" value="Bacteria"/>
</dbReference>